<dbReference type="Pfam" id="PF12977">
    <property type="entry name" value="DUF3861"/>
    <property type="match status" value="1"/>
</dbReference>
<reference evidence="1" key="2">
    <citation type="submission" date="2018-01" db="EMBL/GenBank/DDBJ databases">
        <title>FDA dAtabase for Regulatory Grade micrObial Sequences (FDA-ARGOS): Supporting development and validation of Infectious Disease Dx tests.</title>
        <authorList>
            <person name="Hoffmann M."/>
            <person name="Allard M."/>
            <person name="Evans P."/>
            <person name="Brown E."/>
            <person name="Tallon L."/>
            <person name="Sadzewicz L."/>
            <person name="Sengamalay N."/>
            <person name="Ott S."/>
            <person name="Godinez A."/>
            <person name="Nagaraj S."/>
            <person name="Vyas G."/>
            <person name="Aluvathingal J."/>
            <person name="Nadendla S."/>
            <person name="Geyer C."/>
            <person name="Sichtig H."/>
        </authorList>
    </citation>
    <scope>NUCLEOTIDE SEQUENCE</scope>
    <source>
        <strain evidence="1">FDAARGOS_107</strain>
    </source>
</reference>
<dbReference type="KEGG" id="vhr:AL538_16805"/>
<dbReference type="AlphaFoldDB" id="A0A1E3DMT7"/>
<dbReference type="EMBL" id="QOUW02000085">
    <property type="protein sequence ID" value="RIW09392.1"/>
    <property type="molecule type" value="Genomic_DNA"/>
</dbReference>
<dbReference type="Proteomes" id="UP000253437">
    <property type="component" value="Unassembled WGS sequence"/>
</dbReference>
<reference evidence="3" key="1">
    <citation type="submission" date="2015-12" db="EMBL/GenBank/DDBJ databases">
        <title>FDA dAtabase for Regulatory Grade micrObial Sequences (FDA-ARGOS): Supporting development and validation of Infectious Disease Dx tests.</title>
        <authorList>
            <person name="Hoffmann M."/>
            <person name="Allard M."/>
            <person name="Evans P."/>
            <person name="Brown E."/>
            <person name="Tallon L.J."/>
            <person name="Sadzewicz L."/>
            <person name="Sengamalay N."/>
            <person name="Ott S."/>
            <person name="Godinez A."/>
            <person name="Nagaraj S."/>
            <person name="Vyas G."/>
            <person name="Aluvathingal J."/>
            <person name="Nadendla S."/>
            <person name="Geyer C."/>
            <person name="Sichtig H."/>
        </authorList>
    </citation>
    <scope>NUCLEOTIDE SEQUENCE [LARGE SCALE GENOMIC DNA]</scope>
    <source>
        <strain evidence="3">ATCC 43516</strain>
    </source>
</reference>
<dbReference type="RefSeq" id="WP_005451880.1">
    <property type="nucleotide sequence ID" value="NZ_BGNF01000048.1"/>
</dbReference>
<dbReference type="GeneID" id="83581980"/>
<sequence length="100" mass="11640">MRKDNCYRITIEEVNVEEGCEARSLSFEVQDREDMLNIVEKLNQGSGLEPTDATRVGVALRLLGPVMMKDRKHPLFIDFMPHFRNFMQNLKSTVKRQQAQ</sequence>
<evidence type="ECO:0000313" key="3">
    <source>
        <dbReference type="Proteomes" id="UP000067422"/>
    </source>
</evidence>
<evidence type="ECO:0000313" key="1">
    <source>
        <dbReference type="EMBL" id="AMF99270.1"/>
    </source>
</evidence>
<dbReference type="InterPro" id="IPR038194">
    <property type="entry name" value="DUF3861_sf"/>
</dbReference>
<dbReference type="OrthoDB" id="119700at2"/>
<gene>
    <name evidence="1" type="ORF">AL538_16805</name>
    <name evidence="2" type="ORF">DS957_018585</name>
</gene>
<dbReference type="InterPro" id="IPR024476">
    <property type="entry name" value="DUF3861"/>
</dbReference>
<accession>A0A1E3DMT7</accession>
<dbReference type="Proteomes" id="UP000067422">
    <property type="component" value="Chromosome 1"/>
</dbReference>
<organism evidence="2 4">
    <name type="scientific">Vibrio harveyi</name>
    <name type="common">Beneckea harveyi</name>
    <dbReference type="NCBI Taxonomy" id="669"/>
    <lineage>
        <taxon>Bacteria</taxon>
        <taxon>Pseudomonadati</taxon>
        <taxon>Pseudomonadota</taxon>
        <taxon>Gammaproteobacteria</taxon>
        <taxon>Vibrionales</taxon>
        <taxon>Vibrionaceae</taxon>
        <taxon>Vibrio</taxon>
    </lineage>
</organism>
<evidence type="ECO:0000313" key="2">
    <source>
        <dbReference type="EMBL" id="RIW09392.1"/>
    </source>
</evidence>
<reference evidence="2 4" key="3">
    <citation type="submission" date="2018-08" db="EMBL/GenBank/DDBJ databases">
        <title>Vibrio harveyi strains pathogenic to white snook Centropomus viridis Lockington (1877) and potential probiotic bacteria.</title>
        <authorList>
            <person name="Soto-Rodriguez S."/>
            <person name="Gomez-Gil B."/>
            <person name="Lozano-Olvera R."/>
        </authorList>
    </citation>
    <scope>NUCLEOTIDE SEQUENCE [LARGE SCALE GENOMIC DNA]</scope>
    <source>
        <strain evidence="2 4">CAIM 1508</strain>
    </source>
</reference>
<proteinExistence type="predicted"/>
<name>A0A1E3DMT7_VIBHA</name>
<evidence type="ECO:0000313" key="4">
    <source>
        <dbReference type="Proteomes" id="UP000253437"/>
    </source>
</evidence>
<protein>
    <submittedName>
        <fullName evidence="1">DUF3861 domain-containing protein</fullName>
    </submittedName>
    <submittedName>
        <fullName evidence="2">DUF3861 family protein</fullName>
    </submittedName>
</protein>
<dbReference type="EMBL" id="CP014038">
    <property type="protein sequence ID" value="AMF99270.1"/>
    <property type="molecule type" value="Genomic_DNA"/>
</dbReference>
<keyword evidence="3" id="KW-1185">Reference proteome</keyword>
<dbReference type="Gene3D" id="3.10.20.850">
    <property type="entry name" value="Protein of unknown function DUF3861"/>
    <property type="match status" value="1"/>
</dbReference>